<reference evidence="1 2" key="1">
    <citation type="submission" date="2012-10" db="EMBL/GenBank/DDBJ databases">
        <authorList>
            <person name="Harkins D.M."/>
            <person name="Durkin A.S."/>
            <person name="Brinkac L.M."/>
            <person name="Haft D.H."/>
            <person name="Selengut J.D."/>
            <person name="Sanka R."/>
            <person name="DePew J."/>
            <person name="Purushe J."/>
            <person name="Whelen A.C."/>
            <person name="Vinetz J.M."/>
            <person name="Sutton G.G."/>
            <person name="Nierman W.C."/>
            <person name="Fouts D.E."/>
        </authorList>
    </citation>
    <scope>NUCLEOTIDE SEQUENCE [LARGE SCALE GENOMIC DNA]</scope>
    <source>
        <strain evidence="1 2">2006001853</strain>
    </source>
</reference>
<comment type="caution">
    <text evidence="1">The sequence shown here is derived from an EMBL/GenBank/DDBJ whole genome shotgun (WGS) entry which is preliminary data.</text>
</comment>
<dbReference type="EMBL" id="AFLV02000077">
    <property type="protein sequence ID" value="EKR62710.1"/>
    <property type="molecule type" value="Genomic_DNA"/>
</dbReference>
<dbReference type="Proteomes" id="UP000001338">
    <property type="component" value="Unassembled WGS sequence"/>
</dbReference>
<accession>A0A828YVD9</accession>
<dbReference type="AlphaFoldDB" id="A0A828YVD9"/>
<name>A0A828YVD9_9LEPT</name>
<gene>
    <name evidence="1" type="ORF">LEP1GSC036_2253</name>
</gene>
<evidence type="ECO:0000313" key="1">
    <source>
        <dbReference type="EMBL" id="EKR62710.1"/>
    </source>
</evidence>
<proteinExistence type="predicted"/>
<sequence length="55" mass="6622">SLPNSWSHISFERFPFFFGWKTLPLLPPLFLDLIRFCLVLSRFSFHTFNFQILLS</sequence>
<protein>
    <submittedName>
        <fullName evidence="1">Uncharacterized protein</fullName>
    </submittedName>
</protein>
<feature type="non-terminal residue" evidence="1">
    <location>
        <position position="1"/>
    </location>
</feature>
<organism evidence="1 2">
    <name type="scientific">Leptospira weilii str. 2006001853</name>
    <dbReference type="NCBI Taxonomy" id="1001589"/>
    <lineage>
        <taxon>Bacteria</taxon>
        <taxon>Pseudomonadati</taxon>
        <taxon>Spirochaetota</taxon>
        <taxon>Spirochaetia</taxon>
        <taxon>Leptospirales</taxon>
        <taxon>Leptospiraceae</taxon>
        <taxon>Leptospira</taxon>
    </lineage>
</organism>
<evidence type="ECO:0000313" key="2">
    <source>
        <dbReference type="Proteomes" id="UP000001338"/>
    </source>
</evidence>